<dbReference type="Pfam" id="PF01650">
    <property type="entry name" value="Peptidase_C13"/>
    <property type="match status" value="1"/>
</dbReference>
<feature type="chain" id="PRO_5034907972" description="legumain" evidence="9">
    <location>
        <begin position="19"/>
        <end position="469"/>
    </location>
</feature>
<dbReference type="AlphaFoldDB" id="A0A8B8FIR7"/>
<evidence type="ECO:0000256" key="5">
    <source>
        <dbReference type="ARBA" id="ARBA00022729"/>
    </source>
</evidence>
<evidence type="ECO:0000313" key="11">
    <source>
        <dbReference type="RefSeq" id="XP_025410245.1"/>
    </source>
</evidence>
<reference evidence="11" key="1">
    <citation type="submission" date="2025-08" db="UniProtKB">
        <authorList>
            <consortium name="RefSeq"/>
        </authorList>
    </citation>
    <scope>IDENTIFICATION</scope>
    <source>
        <tissue evidence="11">Whole body</tissue>
    </source>
</reference>
<keyword evidence="7" id="KW-0788">Thiol protease</keyword>
<evidence type="ECO:0000256" key="2">
    <source>
        <dbReference type="ARBA" id="ARBA00009941"/>
    </source>
</evidence>
<feature type="active site" evidence="8">
    <location>
        <position position="161"/>
    </location>
</feature>
<gene>
    <name evidence="11" type="primary">LOC112683421</name>
</gene>
<evidence type="ECO:0000256" key="4">
    <source>
        <dbReference type="ARBA" id="ARBA00022670"/>
    </source>
</evidence>
<evidence type="ECO:0000313" key="10">
    <source>
        <dbReference type="Proteomes" id="UP000694846"/>
    </source>
</evidence>
<accession>A0A8B8FIR7</accession>
<dbReference type="RefSeq" id="XP_025410245.1">
    <property type="nucleotide sequence ID" value="XM_025554460.1"/>
</dbReference>
<dbReference type="InterPro" id="IPR046427">
    <property type="entry name" value="Legumain_prodom_sf"/>
</dbReference>
<dbReference type="PANTHER" id="PTHR12000">
    <property type="entry name" value="HEMOGLOBINASE FAMILY MEMBER"/>
    <property type="match status" value="1"/>
</dbReference>
<feature type="signal peptide" evidence="9">
    <location>
        <begin position="1"/>
        <end position="18"/>
    </location>
</feature>
<keyword evidence="5 9" id="KW-0732">Signal</keyword>
<feature type="active site" description="Nucleophile" evidence="8">
    <location>
        <position position="202"/>
    </location>
</feature>
<dbReference type="GO" id="GO:0006624">
    <property type="term" value="P:vacuolar protein processing"/>
    <property type="evidence" value="ECO:0007669"/>
    <property type="project" value="TreeGrafter"/>
</dbReference>
<dbReference type="GO" id="GO:0005773">
    <property type="term" value="C:vacuole"/>
    <property type="evidence" value="ECO:0007669"/>
    <property type="project" value="GOC"/>
</dbReference>
<comment type="catalytic activity">
    <reaction evidence="1">
        <text>Hydrolysis of proteins and small molecule substrates at -Asn-|-Xaa- bonds.</text>
        <dbReference type="EC" id="3.4.22.34"/>
    </reaction>
</comment>
<dbReference type="PIRSF" id="PIRSF019663">
    <property type="entry name" value="Legumain"/>
    <property type="match status" value="1"/>
</dbReference>
<comment type="similarity">
    <text evidence="2">Belongs to the peptidase C13 family.</text>
</comment>
<protein>
    <recommendedName>
        <fullName evidence="3">legumain</fullName>
        <ecNumber evidence="3">3.4.22.34</ecNumber>
    </recommendedName>
</protein>
<proteinExistence type="inferred from homology"/>
<dbReference type="InterPro" id="IPR048501">
    <property type="entry name" value="Legum_prodom"/>
</dbReference>
<keyword evidence="6" id="KW-0378">Hydrolase</keyword>
<name>A0A8B8FIR7_9HEMI</name>
<organism evidence="10 11">
    <name type="scientific">Sipha flava</name>
    <name type="common">yellow sugarcane aphid</name>
    <dbReference type="NCBI Taxonomy" id="143950"/>
    <lineage>
        <taxon>Eukaryota</taxon>
        <taxon>Metazoa</taxon>
        <taxon>Ecdysozoa</taxon>
        <taxon>Arthropoda</taxon>
        <taxon>Hexapoda</taxon>
        <taxon>Insecta</taxon>
        <taxon>Pterygota</taxon>
        <taxon>Neoptera</taxon>
        <taxon>Paraneoptera</taxon>
        <taxon>Hemiptera</taxon>
        <taxon>Sternorrhyncha</taxon>
        <taxon>Aphidomorpha</taxon>
        <taxon>Aphidoidea</taxon>
        <taxon>Aphididae</taxon>
        <taxon>Sipha</taxon>
    </lineage>
</organism>
<dbReference type="OrthoDB" id="192611at2759"/>
<dbReference type="PRINTS" id="PR00776">
    <property type="entry name" value="HEMOGLOBNASE"/>
</dbReference>
<evidence type="ECO:0000256" key="7">
    <source>
        <dbReference type="ARBA" id="ARBA00022807"/>
    </source>
</evidence>
<dbReference type="Gene3D" id="3.40.50.1460">
    <property type="match status" value="1"/>
</dbReference>
<dbReference type="EC" id="3.4.22.34" evidence="3"/>
<dbReference type="GO" id="GO:0051603">
    <property type="term" value="P:proteolysis involved in protein catabolic process"/>
    <property type="evidence" value="ECO:0007669"/>
    <property type="project" value="TreeGrafter"/>
</dbReference>
<evidence type="ECO:0000256" key="1">
    <source>
        <dbReference type="ARBA" id="ARBA00000810"/>
    </source>
</evidence>
<dbReference type="GeneID" id="112683421"/>
<evidence type="ECO:0000256" key="6">
    <source>
        <dbReference type="ARBA" id="ARBA00022801"/>
    </source>
</evidence>
<evidence type="ECO:0000256" key="8">
    <source>
        <dbReference type="PIRSR" id="PIRSR019663-1"/>
    </source>
</evidence>
<dbReference type="InterPro" id="IPR001096">
    <property type="entry name" value="Peptidase_C13"/>
</dbReference>
<dbReference type="PANTHER" id="PTHR12000:SF42">
    <property type="entry name" value="LEGUMAIN"/>
    <property type="match status" value="1"/>
</dbReference>
<evidence type="ECO:0000256" key="9">
    <source>
        <dbReference type="SAM" id="SignalP"/>
    </source>
</evidence>
<evidence type="ECO:0000256" key="3">
    <source>
        <dbReference type="ARBA" id="ARBA00012628"/>
    </source>
</evidence>
<dbReference type="GO" id="GO:0004197">
    <property type="term" value="F:cysteine-type endopeptidase activity"/>
    <property type="evidence" value="ECO:0007669"/>
    <property type="project" value="UniProtKB-EC"/>
</dbReference>
<keyword evidence="4" id="KW-0645">Protease</keyword>
<sequence length="469" mass="53033">MDILNVVLLALFACGSFAIRVPKHEYIKSMEKDENFLFKGKRWVVLVSGSSGWSNYRHQADICHAYQIVKANGIPEENIITMMVDDIAYNQNNPTPGKIVNRPGGPDVYEGVVIDYKGIDVNSTNFLNILKGNKTGMRNIGSGKVIEGGPHDRVFINFVDHGTTGLLAFPDDYLYADQLNNALKYMFGSSSYRKMLLYIEACHAGSMFDGILQDNTDILAVTASGPRENSYGCYCRYEPYGTCLGDLFSVTWMEDLDATVSNCEKRTVFNDFKEVRTNVTRSNVMIYGDFNIGHEKLSAFIGYQKSNNELITNSKSGELIKKTSISSRNIHENTLQYQISDKKQSKDMAKMHELSLELRHNNKMRLIIDTVFRKIYSMVVKSRPDIKEKIGDLDDPEHLNLTLDIFPCYRSILNKISQTCFSLPRNPYVLDRLTIFANLCVVDKQIHQMVSNAVDVACSDIPKSINNVF</sequence>
<keyword evidence="10" id="KW-1185">Reference proteome</keyword>
<dbReference type="FunFam" id="3.40.50.1460:FF:000006">
    <property type="entry name" value="Legumain"/>
    <property type="match status" value="1"/>
</dbReference>
<dbReference type="Gene3D" id="1.10.132.130">
    <property type="match status" value="1"/>
</dbReference>
<dbReference type="Proteomes" id="UP000694846">
    <property type="component" value="Unplaced"/>
</dbReference>
<dbReference type="CDD" id="cd21115">
    <property type="entry name" value="legumain_C"/>
    <property type="match status" value="1"/>
</dbReference>